<dbReference type="Gene3D" id="3.10.180.10">
    <property type="entry name" value="2,3-Dihydroxybiphenyl 1,2-Dioxygenase, domain 1"/>
    <property type="match status" value="1"/>
</dbReference>
<evidence type="ECO:0000313" key="3">
    <source>
        <dbReference type="Proteomes" id="UP001160130"/>
    </source>
</evidence>
<dbReference type="InterPro" id="IPR029068">
    <property type="entry name" value="Glyas_Bleomycin-R_OHBP_Dase"/>
</dbReference>
<dbReference type="Pfam" id="PF00903">
    <property type="entry name" value="Glyoxalase"/>
    <property type="match status" value="1"/>
</dbReference>
<comment type="caution">
    <text evidence="2">The sequence shown here is derived from an EMBL/GenBank/DDBJ whole genome shotgun (WGS) entry which is preliminary data.</text>
</comment>
<dbReference type="Proteomes" id="UP001160130">
    <property type="component" value="Unassembled WGS sequence"/>
</dbReference>
<organism evidence="2 3">
    <name type="scientific">Mycolicibacterium frederiksbergense</name>
    <dbReference type="NCBI Taxonomy" id="117567"/>
    <lineage>
        <taxon>Bacteria</taxon>
        <taxon>Bacillati</taxon>
        <taxon>Actinomycetota</taxon>
        <taxon>Actinomycetes</taxon>
        <taxon>Mycobacteriales</taxon>
        <taxon>Mycobacteriaceae</taxon>
        <taxon>Mycolicibacterium</taxon>
    </lineage>
</organism>
<evidence type="ECO:0000259" key="1">
    <source>
        <dbReference type="PROSITE" id="PS51819"/>
    </source>
</evidence>
<keyword evidence="3" id="KW-1185">Reference proteome</keyword>
<accession>A0ABT6L6M9</accession>
<protein>
    <submittedName>
        <fullName evidence="2">Catechol 2,3-dioxygenase-like lactoylglutathione lyase family enzyme</fullName>
    </submittedName>
</protein>
<dbReference type="EMBL" id="JARXVE010000011">
    <property type="protein sequence ID" value="MDH6198598.1"/>
    <property type="molecule type" value="Genomic_DNA"/>
</dbReference>
<dbReference type="PANTHER" id="PTHR36437:SF2">
    <property type="entry name" value="GLYOXALASE_BLEOMYCIN RESISTANCE PROTEIN_DIOXYGENASE"/>
    <property type="match status" value="1"/>
</dbReference>
<dbReference type="InterPro" id="IPR037523">
    <property type="entry name" value="VOC_core"/>
</dbReference>
<sequence>MPAVGRAVIRVGDLDAAIDFYCGALEFHVLFDQELFPGFRSVHVGPGAVGDAGVWLFPAPQQPSTSYDEPALVLYSDDIVSDADRLSRGGADIVHLLSGAPGERSLHFRDPWGTVIVLAEQPE</sequence>
<dbReference type="InterPro" id="IPR004360">
    <property type="entry name" value="Glyas_Fos-R_dOase_dom"/>
</dbReference>
<reference evidence="2 3" key="1">
    <citation type="submission" date="2023-04" db="EMBL/GenBank/DDBJ databases">
        <title>Forest soil microbial communities from Buena Vista Peninsula, Colon Province, Panama.</title>
        <authorList>
            <person name="Bouskill N."/>
        </authorList>
    </citation>
    <scope>NUCLEOTIDE SEQUENCE [LARGE SCALE GENOMIC DNA]</scope>
    <source>
        <strain evidence="2 3">AC80</strain>
    </source>
</reference>
<gene>
    <name evidence="2" type="ORF">M2272_005257</name>
</gene>
<proteinExistence type="predicted"/>
<dbReference type="SUPFAM" id="SSF54593">
    <property type="entry name" value="Glyoxalase/Bleomycin resistance protein/Dihydroxybiphenyl dioxygenase"/>
    <property type="match status" value="1"/>
</dbReference>
<name>A0ABT6L6M9_9MYCO</name>
<dbReference type="PANTHER" id="PTHR36437">
    <property type="entry name" value="GLYOXALASE/BLEOMYCIN RESISTANCE PROTEIN/DIOXYGENASE"/>
    <property type="match status" value="1"/>
</dbReference>
<dbReference type="PROSITE" id="PS51819">
    <property type="entry name" value="VOC"/>
    <property type="match status" value="1"/>
</dbReference>
<evidence type="ECO:0000313" key="2">
    <source>
        <dbReference type="EMBL" id="MDH6198598.1"/>
    </source>
</evidence>
<feature type="domain" description="VOC" evidence="1">
    <location>
        <begin position="3"/>
        <end position="121"/>
    </location>
</feature>
<dbReference type="RefSeq" id="WP_280835165.1">
    <property type="nucleotide sequence ID" value="NZ_JARXVE010000011.1"/>
</dbReference>